<keyword evidence="1" id="KW-0732">Signal</keyword>
<dbReference type="Gene3D" id="3.10.620.30">
    <property type="match status" value="1"/>
</dbReference>
<organism evidence="4 5">
    <name type="scientific">Adhaeribacter radiodurans</name>
    <dbReference type="NCBI Taxonomy" id="2745197"/>
    <lineage>
        <taxon>Bacteria</taxon>
        <taxon>Pseudomonadati</taxon>
        <taxon>Bacteroidota</taxon>
        <taxon>Cytophagia</taxon>
        <taxon>Cytophagales</taxon>
        <taxon>Hymenobacteraceae</taxon>
        <taxon>Adhaeribacter</taxon>
    </lineage>
</organism>
<evidence type="ECO:0000259" key="3">
    <source>
        <dbReference type="Pfam" id="PF12969"/>
    </source>
</evidence>
<dbReference type="Pfam" id="PF12969">
    <property type="entry name" value="DUF3857"/>
    <property type="match status" value="1"/>
</dbReference>
<dbReference type="KEGG" id="add:HUW48_19590"/>
<evidence type="ECO:0000259" key="2">
    <source>
        <dbReference type="Pfam" id="PF01841"/>
    </source>
</evidence>
<accession>A0A7L7LBF6</accession>
<sequence length="659" mass="74500">MAKRLPFLLILFFGSSFWSLAQTPVEIPKFGKIDIKDFEKSSYKADTSASAVVLFDVGESKFSVDASGLVLYSDHHVRIKILKKSGYDWATETIPLYGSSNADREVVMNLKGNTYNLVDGKVVTDKLPKEAIFTEKEDDFWTNQKFSLPNVKEGSIIEYSYRIKSGYFFDFPNWTFQRTIPVLYSQYEAEFPQYFDYKRITQGYESFYIAKSEPINVNLSAALATSGTRYIWAMKDVPAIEEEPYMSSIKDYVARVEFELGQINLPGDFTRPINNSWEKITSNLLESENFGGRLKKGSVVKNLTAPILAQHSEPSKRLEAIYDYVRSNFKWNEATRLSASQSFNKLVEKKVGTSADINLLLTSMLKEAGIEADPVILSTRGHGKINPYYPSLTKFNYIIAHAKIGDKEYLLDATEPMGTLNVLPTRCLNEVGRLISANNSDWVVLHSGVKDSFVHHSKLKINQDNSISGEVHVIRNGLNALAYRKSISEDGEKKYIDNLKKAADLFEIKNINLKNTNPCSEPLIIDYEIATTGQAQPSNIIYLQPLQNGGTKANPFKHDTRKFPIDFTTTIDQTYMYTYTIPDGYTVEEQPKSAKVSLPENGGSFIYSVTTIGNTINVLSKVVINRPQFLAEEYPFLKEFYNQIVAKQSEQIVLKKNAN</sequence>
<dbReference type="SUPFAM" id="SSF54001">
    <property type="entry name" value="Cysteine proteinases"/>
    <property type="match status" value="1"/>
</dbReference>
<evidence type="ECO:0000313" key="4">
    <source>
        <dbReference type="EMBL" id="QMU30093.1"/>
    </source>
</evidence>
<feature type="domain" description="Transglutaminase-like" evidence="2">
    <location>
        <begin position="302"/>
        <end position="384"/>
    </location>
</feature>
<dbReference type="RefSeq" id="WP_182412551.1">
    <property type="nucleotide sequence ID" value="NZ_CP055153.1"/>
</dbReference>
<keyword evidence="5" id="KW-1185">Reference proteome</keyword>
<name>A0A7L7LBF6_9BACT</name>
<evidence type="ECO:0000313" key="5">
    <source>
        <dbReference type="Proteomes" id="UP000514509"/>
    </source>
</evidence>
<evidence type="ECO:0000256" key="1">
    <source>
        <dbReference type="SAM" id="SignalP"/>
    </source>
</evidence>
<reference evidence="4 5" key="1">
    <citation type="submission" date="2020-06" db="EMBL/GenBank/DDBJ databases">
        <authorList>
            <person name="Hwang Y.J."/>
        </authorList>
    </citation>
    <scope>NUCLEOTIDE SEQUENCE [LARGE SCALE GENOMIC DNA]</scope>
    <source>
        <strain evidence="4 5">KUDC8001</strain>
    </source>
</reference>
<dbReference type="InterPro" id="IPR002931">
    <property type="entry name" value="Transglutaminase-like"/>
</dbReference>
<reference evidence="4 5" key="2">
    <citation type="submission" date="2020-08" db="EMBL/GenBank/DDBJ databases">
        <title>Adhaeribacter dokdonensis sp. nov., isolated from the rhizosphere of Elymus tsukushiensis, a plant native to the Dokdo Islands, Republic of Korea.</title>
        <authorList>
            <person name="Ghim S.Y."/>
        </authorList>
    </citation>
    <scope>NUCLEOTIDE SEQUENCE [LARGE SCALE GENOMIC DNA]</scope>
    <source>
        <strain evidence="4 5">KUDC8001</strain>
    </source>
</reference>
<dbReference type="Pfam" id="PF01841">
    <property type="entry name" value="Transglut_core"/>
    <property type="match status" value="1"/>
</dbReference>
<dbReference type="InterPro" id="IPR024618">
    <property type="entry name" value="DUF3857"/>
</dbReference>
<gene>
    <name evidence="4" type="ORF">HUW48_19590</name>
</gene>
<protein>
    <submittedName>
        <fullName evidence="4">DUF3857 domain-containing protein</fullName>
    </submittedName>
</protein>
<dbReference type="InterPro" id="IPR038765">
    <property type="entry name" value="Papain-like_cys_pep_sf"/>
</dbReference>
<dbReference type="AlphaFoldDB" id="A0A7L7LBF6"/>
<feature type="chain" id="PRO_5029686953" evidence="1">
    <location>
        <begin position="22"/>
        <end position="659"/>
    </location>
</feature>
<dbReference type="Gene3D" id="2.60.120.1130">
    <property type="match status" value="1"/>
</dbReference>
<feature type="signal peptide" evidence="1">
    <location>
        <begin position="1"/>
        <end position="21"/>
    </location>
</feature>
<dbReference type="Gene3D" id="2.60.40.3140">
    <property type="match status" value="1"/>
</dbReference>
<dbReference type="EMBL" id="CP055153">
    <property type="protein sequence ID" value="QMU30093.1"/>
    <property type="molecule type" value="Genomic_DNA"/>
</dbReference>
<feature type="domain" description="DUF3857" evidence="3">
    <location>
        <begin position="74"/>
        <end position="240"/>
    </location>
</feature>
<dbReference type="Proteomes" id="UP000514509">
    <property type="component" value="Chromosome"/>
</dbReference>
<proteinExistence type="predicted"/>